<organism evidence="3 4">
    <name type="scientific">Streptomyces poonensis</name>
    <dbReference type="NCBI Taxonomy" id="68255"/>
    <lineage>
        <taxon>Bacteria</taxon>
        <taxon>Bacillati</taxon>
        <taxon>Actinomycetota</taxon>
        <taxon>Actinomycetes</taxon>
        <taxon>Kitasatosporales</taxon>
        <taxon>Streptomycetaceae</taxon>
        <taxon>Streptomyces</taxon>
    </lineage>
</organism>
<dbReference type="EMBL" id="BMVW01000001">
    <property type="protein sequence ID" value="GGY95232.1"/>
    <property type="molecule type" value="Genomic_DNA"/>
</dbReference>
<comment type="caution">
    <text evidence="3">The sequence shown here is derived from an EMBL/GenBank/DDBJ whole genome shotgun (WGS) entry which is preliminary data.</text>
</comment>
<dbReference type="InterPro" id="IPR036388">
    <property type="entry name" value="WH-like_DNA-bd_sf"/>
</dbReference>
<feature type="region of interest" description="Disordered" evidence="1">
    <location>
        <begin position="33"/>
        <end position="60"/>
    </location>
</feature>
<evidence type="ECO:0000313" key="4">
    <source>
        <dbReference type="Proteomes" id="UP000622166"/>
    </source>
</evidence>
<dbReference type="Gene3D" id="1.10.10.10">
    <property type="entry name" value="Winged helix-like DNA-binding domain superfamily/Winged helix DNA-binding domain"/>
    <property type="match status" value="1"/>
</dbReference>
<feature type="domain" description="ANTAR" evidence="2">
    <location>
        <begin position="1"/>
        <end position="48"/>
    </location>
</feature>
<dbReference type="Proteomes" id="UP000622166">
    <property type="component" value="Unassembled WGS sequence"/>
</dbReference>
<dbReference type="GO" id="GO:0003723">
    <property type="term" value="F:RNA binding"/>
    <property type="evidence" value="ECO:0007669"/>
    <property type="project" value="InterPro"/>
</dbReference>
<protein>
    <recommendedName>
        <fullName evidence="2">ANTAR domain-containing protein</fullName>
    </recommendedName>
</protein>
<accession>A0A918PAY6</accession>
<evidence type="ECO:0000313" key="3">
    <source>
        <dbReference type="EMBL" id="GGY95232.1"/>
    </source>
</evidence>
<evidence type="ECO:0000256" key="1">
    <source>
        <dbReference type="SAM" id="MobiDB-lite"/>
    </source>
</evidence>
<reference evidence="3" key="1">
    <citation type="journal article" date="2014" name="Int. J. Syst. Evol. Microbiol.">
        <title>Complete genome sequence of Corynebacterium casei LMG S-19264T (=DSM 44701T), isolated from a smear-ripened cheese.</title>
        <authorList>
            <consortium name="US DOE Joint Genome Institute (JGI-PGF)"/>
            <person name="Walter F."/>
            <person name="Albersmeier A."/>
            <person name="Kalinowski J."/>
            <person name="Ruckert C."/>
        </authorList>
    </citation>
    <scope>NUCLEOTIDE SEQUENCE</scope>
    <source>
        <strain evidence="3">JCM 4815</strain>
    </source>
</reference>
<dbReference type="AlphaFoldDB" id="A0A918PAY6"/>
<sequence>MNTRLVIEQAKGVLAARTGIGMEEPLVRVRSHAHARQRELGELATRAARRDLPRQPDPMP</sequence>
<keyword evidence="4" id="KW-1185">Reference proteome</keyword>
<dbReference type="Pfam" id="PF03861">
    <property type="entry name" value="ANTAR"/>
    <property type="match status" value="1"/>
</dbReference>
<dbReference type="InterPro" id="IPR005561">
    <property type="entry name" value="ANTAR"/>
</dbReference>
<dbReference type="PROSITE" id="PS50921">
    <property type="entry name" value="ANTAR"/>
    <property type="match status" value="1"/>
</dbReference>
<evidence type="ECO:0000259" key="2">
    <source>
        <dbReference type="PROSITE" id="PS50921"/>
    </source>
</evidence>
<proteinExistence type="predicted"/>
<reference evidence="3" key="2">
    <citation type="submission" date="2020-09" db="EMBL/GenBank/DDBJ databases">
        <authorList>
            <person name="Sun Q."/>
            <person name="Ohkuma M."/>
        </authorList>
    </citation>
    <scope>NUCLEOTIDE SEQUENCE</scope>
    <source>
        <strain evidence="3">JCM 4815</strain>
    </source>
</reference>
<name>A0A918PAY6_9ACTN</name>
<gene>
    <name evidence="3" type="ORF">GCM10010365_12610</name>
</gene>